<dbReference type="RefSeq" id="WP_034675024.1">
    <property type="nucleotide sequence ID" value="NZ_FPAP01000001.1"/>
</dbReference>
<protein>
    <recommendedName>
        <fullName evidence="1">SnoaL-like domain-containing protein</fullName>
    </recommendedName>
</protein>
<evidence type="ECO:0000313" key="3">
    <source>
        <dbReference type="Proteomes" id="UP000028713"/>
    </source>
</evidence>
<dbReference type="InterPro" id="IPR037401">
    <property type="entry name" value="SnoaL-like"/>
</dbReference>
<comment type="caution">
    <text evidence="2">The sequence shown here is derived from an EMBL/GenBank/DDBJ whole genome shotgun (WGS) entry which is preliminary data.</text>
</comment>
<sequence length="109" mass="12608">MNNEEIFIKANKALSEGNYGEFIEYCTDDIKWINVGGSIFNGKTEILKYISSSYDDISFTTEDHIAEKDTVIEFGQIVFENIDNKKENSYCDIWKFKNGLIIQVRSFVI</sequence>
<dbReference type="Proteomes" id="UP000028713">
    <property type="component" value="Unassembled WGS sequence"/>
</dbReference>
<reference evidence="2 3" key="1">
    <citation type="submission" date="2014-07" db="EMBL/GenBank/DDBJ databases">
        <title>Genome of Chryseobacterium formosense LMG 24722.</title>
        <authorList>
            <person name="Pipes S.E."/>
            <person name="Stropko S.J."/>
            <person name="Newman J.D."/>
        </authorList>
    </citation>
    <scope>NUCLEOTIDE SEQUENCE [LARGE SCALE GENOMIC DNA]</scope>
    <source>
        <strain evidence="2 3">LMG 24722</strain>
    </source>
</reference>
<name>A0A085Z837_9FLAO</name>
<gene>
    <name evidence="2" type="ORF">IX39_08170</name>
</gene>
<dbReference type="EMBL" id="JPRP01000001">
    <property type="protein sequence ID" value="KFF00601.1"/>
    <property type="molecule type" value="Genomic_DNA"/>
</dbReference>
<organism evidence="2 3">
    <name type="scientific">Chryseobacterium formosense</name>
    <dbReference type="NCBI Taxonomy" id="236814"/>
    <lineage>
        <taxon>Bacteria</taxon>
        <taxon>Pseudomonadati</taxon>
        <taxon>Bacteroidota</taxon>
        <taxon>Flavobacteriia</taxon>
        <taxon>Flavobacteriales</taxon>
        <taxon>Weeksellaceae</taxon>
        <taxon>Chryseobacterium group</taxon>
        <taxon>Chryseobacterium</taxon>
    </lineage>
</organism>
<dbReference type="eggNOG" id="COG3631">
    <property type="taxonomic scope" value="Bacteria"/>
</dbReference>
<dbReference type="STRING" id="236814.IX39_08170"/>
<feature type="domain" description="SnoaL-like" evidence="1">
    <location>
        <begin position="12"/>
        <end position="103"/>
    </location>
</feature>
<accession>A0A085Z837</accession>
<keyword evidence="3" id="KW-1185">Reference proteome</keyword>
<dbReference type="SUPFAM" id="SSF54427">
    <property type="entry name" value="NTF2-like"/>
    <property type="match status" value="1"/>
</dbReference>
<evidence type="ECO:0000259" key="1">
    <source>
        <dbReference type="Pfam" id="PF12680"/>
    </source>
</evidence>
<dbReference type="Pfam" id="PF12680">
    <property type="entry name" value="SnoaL_2"/>
    <property type="match status" value="1"/>
</dbReference>
<dbReference type="AlphaFoldDB" id="A0A085Z837"/>
<dbReference type="Gene3D" id="3.10.450.50">
    <property type="match status" value="1"/>
</dbReference>
<evidence type="ECO:0000313" key="2">
    <source>
        <dbReference type="EMBL" id="KFF00601.1"/>
    </source>
</evidence>
<dbReference type="InterPro" id="IPR032710">
    <property type="entry name" value="NTF2-like_dom_sf"/>
</dbReference>
<proteinExistence type="predicted"/>
<dbReference type="OrthoDB" id="6692273at2"/>